<name>A0ABV8LSP5_9ACTN</name>
<evidence type="ECO:0000256" key="5">
    <source>
        <dbReference type="SAM" id="SignalP"/>
    </source>
</evidence>
<dbReference type="PROSITE" id="PS51318">
    <property type="entry name" value="TAT"/>
    <property type="match status" value="1"/>
</dbReference>
<evidence type="ECO:0000313" key="8">
    <source>
        <dbReference type="Proteomes" id="UP001595816"/>
    </source>
</evidence>
<keyword evidence="4" id="KW-0411">Iron-sulfur</keyword>
<keyword evidence="3" id="KW-0408">Iron</keyword>
<dbReference type="Gene3D" id="2.102.10.10">
    <property type="entry name" value="Rieske [2Fe-2S] iron-sulphur domain"/>
    <property type="match status" value="1"/>
</dbReference>
<accession>A0ABV8LSP5</accession>
<keyword evidence="2" id="KW-0479">Metal-binding</keyword>
<gene>
    <name evidence="7" type="ORF">ACFOZ4_26010</name>
</gene>
<keyword evidence="5" id="KW-0732">Signal</keyword>
<dbReference type="InterPro" id="IPR017941">
    <property type="entry name" value="Rieske_2Fe-2S"/>
</dbReference>
<dbReference type="RefSeq" id="WP_253761732.1">
    <property type="nucleotide sequence ID" value="NZ_JAMZDZ010000001.1"/>
</dbReference>
<evidence type="ECO:0000313" key="7">
    <source>
        <dbReference type="EMBL" id="MFC4134081.1"/>
    </source>
</evidence>
<dbReference type="EMBL" id="JBHSAY010000015">
    <property type="protein sequence ID" value="MFC4134081.1"/>
    <property type="molecule type" value="Genomic_DNA"/>
</dbReference>
<evidence type="ECO:0000256" key="4">
    <source>
        <dbReference type="ARBA" id="ARBA00023014"/>
    </source>
</evidence>
<dbReference type="InterPro" id="IPR006311">
    <property type="entry name" value="TAT_signal"/>
</dbReference>
<dbReference type="InterPro" id="IPR036922">
    <property type="entry name" value="Rieske_2Fe-2S_sf"/>
</dbReference>
<keyword evidence="8" id="KW-1185">Reference proteome</keyword>
<sequence>MTERTENTPSTSRRTLFASAGAVGAAALLTACSADETPAAAPTTAAGGGSTGATAGATGGSTGNTGGGGAAIAKTSDIPVGGGKVITAAGVVVTQPTAGTFKAFDSMCTHQQCPLSGVSNGTINCDCHFSKFSITDGSVVSPPATKALAEKTIVVDGADIKLS</sequence>
<dbReference type="PROSITE" id="PS51296">
    <property type="entry name" value="RIESKE"/>
    <property type="match status" value="1"/>
</dbReference>
<organism evidence="7 8">
    <name type="scientific">Hamadaea flava</name>
    <dbReference type="NCBI Taxonomy" id="1742688"/>
    <lineage>
        <taxon>Bacteria</taxon>
        <taxon>Bacillati</taxon>
        <taxon>Actinomycetota</taxon>
        <taxon>Actinomycetes</taxon>
        <taxon>Micromonosporales</taxon>
        <taxon>Micromonosporaceae</taxon>
        <taxon>Hamadaea</taxon>
    </lineage>
</organism>
<protein>
    <submittedName>
        <fullName evidence="7">Rieske (2Fe-2S) protein</fullName>
    </submittedName>
</protein>
<dbReference type="Proteomes" id="UP001595816">
    <property type="component" value="Unassembled WGS sequence"/>
</dbReference>
<proteinExistence type="predicted"/>
<evidence type="ECO:0000256" key="2">
    <source>
        <dbReference type="ARBA" id="ARBA00022723"/>
    </source>
</evidence>
<feature type="chain" id="PRO_5046634560" evidence="5">
    <location>
        <begin position="34"/>
        <end position="163"/>
    </location>
</feature>
<dbReference type="PROSITE" id="PS51257">
    <property type="entry name" value="PROKAR_LIPOPROTEIN"/>
    <property type="match status" value="1"/>
</dbReference>
<feature type="domain" description="Rieske" evidence="6">
    <location>
        <begin position="70"/>
        <end position="162"/>
    </location>
</feature>
<feature type="signal peptide" evidence="5">
    <location>
        <begin position="1"/>
        <end position="33"/>
    </location>
</feature>
<evidence type="ECO:0000259" key="6">
    <source>
        <dbReference type="PROSITE" id="PS51296"/>
    </source>
</evidence>
<evidence type="ECO:0000256" key="3">
    <source>
        <dbReference type="ARBA" id="ARBA00023004"/>
    </source>
</evidence>
<dbReference type="Pfam" id="PF00355">
    <property type="entry name" value="Rieske"/>
    <property type="match status" value="1"/>
</dbReference>
<evidence type="ECO:0000256" key="1">
    <source>
        <dbReference type="ARBA" id="ARBA00022714"/>
    </source>
</evidence>
<reference evidence="8" key="1">
    <citation type="journal article" date="2019" name="Int. J. Syst. Evol. Microbiol.">
        <title>The Global Catalogue of Microorganisms (GCM) 10K type strain sequencing project: providing services to taxonomists for standard genome sequencing and annotation.</title>
        <authorList>
            <consortium name="The Broad Institute Genomics Platform"/>
            <consortium name="The Broad Institute Genome Sequencing Center for Infectious Disease"/>
            <person name="Wu L."/>
            <person name="Ma J."/>
        </authorList>
    </citation>
    <scope>NUCLEOTIDE SEQUENCE [LARGE SCALE GENOMIC DNA]</scope>
    <source>
        <strain evidence="8">CGMCC 4.7289</strain>
    </source>
</reference>
<dbReference type="SUPFAM" id="SSF50022">
    <property type="entry name" value="ISP domain"/>
    <property type="match status" value="1"/>
</dbReference>
<comment type="caution">
    <text evidence="7">The sequence shown here is derived from an EMBL/GenBank/DDBJ whole genome shotgun (WGS) entry which is preliminary data.</text>
</comment>
<keyword evidence="1" id="KW-0001">2Fe-2S</keyword>
<dbReference type="CDD" id="cd03467">
    <property type="entry name" value="Rieske"/>
    <property type="match status" value="1"/>
</dbReference>